<dbReference type="AlphaFoldDB" id="A0AAE3KBD3"/>
<evidence type="ECO:0000256" key="2">
    <source>
        <dbReference type="ARBA" id="ARBA00022456"/>
    </source>
</evidence>
<name>A0AAE3KBD3_9GAMM</name>
<comment type="pathway">
    <text evidence="6">Amino-acid degradation; L-valine degradation.</text>
</comment>
<dbReference type="Proteomes" id="UP001205843">
    <property type="component" value="Unassembled WGS sequence"/>
</dbReference>
<dbReference type="PANTHER" id="PTHR22981:SF7">
    <property type="entry name" value="3-HYDROXYISOBUTYRATE DEHYDROGENASE, MITOCHONDRIAL"/>
    <property type="match status" value="1"/>
</dbReference>
<dbReference type="SUPFAM" id="SSF48179">
    <property type="entry name" value="6-phosphogluconate dehydrogenase C-terminal domain-like"/>
    <property type="match status" value="1"/>
</dbReference>
<evidence type="ECO:0000256" key="3">
    <source>
        <dbReference type="ARBA" id="ARBA00023002"/>
    </source>
</evidence>
<sequence length="299" mass="30542">MKRIGFIGLGNMGAPMARNLIRAGHAVTVFDLQRTPVQTLVAEGATAADSALAAARDQEIVISMLPAGKHVHGLYLREAGILQVVADNTLLVDCSTISADEARTVASAAEQQGLTFIDAPVSGGVAGAAAGTLTFICGGPADAVETVRPVLETMGKAVFHAGGSGAGQIAKMCNNMLLGVLMIGTAEALNLADANGLDPALVSEIMKASSGNNWALQVYNPWPGVMETSPASRGYEGGFLTDLIVKDLGLAMDAGLKANVSLPMGSLASALYRAHSASGNGGLDFSSVLRLLRGIDPTN</sequence>
<reference evidence="9" key="1">
    <citation type="submission" date="2022-03" db="EMBL/GenBank/DDBJ databases">
        <title>Genomic Encyclopedia of Type Strains, Phase III (KMG-III): the genomes of soil and plant-associated and newly described type strains.</title>
        <authorList>
            <person name="Whitman W."/>
        </authorList>
    </citation>
    <scope>NUCLEOTIDE SEQUENCE</scope>
    <source>
        <strain evidence="9">ANL 6-2</strain>
    </source>
</reference>
<keyword evidence="3 6" id="KW-0560">Oxidoreductase</keyword>
<evidence type="ECO:0000256" key="5">
    <source>
        <dbReference type="PIRSR" id="PIRSR000103-1"/>
    </source>
</evidence>
<dbReference type="InterPro" id="IPR006115">
    <property type="entry name" value="6PGDH_NADP-bd"/>
</dbReference>
<evidence type="ECO:0000256" key="6">
    <source>
        <dbReference type="RuleBase" id="RU910714"/>
    </source>
</evidence>
<dbReference type="InterPro" id="IPR013328">
    <property type="entry name" value="6PGD_dom2"/>
</dbReference>
<dbReference type="Gene3D" id="1.10.1040.10">
    <property type="entry name" value="N-(1-d-carboxylethyl)-l-norvaline Dehydrogenase, domain 2"/>
    <property type="match status" value="1"/>
</dbReference>
<dbReference type="InterPro" id="IPR002204">
    <property type="entry name" value="3-OH-isobutyrate_DH-rel_CS"/>
</dbReference>
<dbReference type="GO" id="GO:0008442">
    <property type="term" value="F:3-hydroxyisobutyrate dehydrogenase activity"/>
    <property type="evidence" value="ECO:0007669"/>
    <property type="project" value="UniProtKB-EC"/>
</dbReference>
<dbReference type="Pfam" id="PF14833">
    <property type="entry name" value="NAD_binding_11"/>
    <property type="match status" value="1"/>
</dbReference>
<organism evidence="9 10">
    <name type="scientific">Natronocella acetinitrilica</name>
    <dbReference type="NCBI Taxonomy" id="414046"/>
    <lineage>
        <taxon>Bacteria</taxon>
        <taxon>Pseudomonadati</taxon>
        <taxon>Pseudomonadota</taxon>
        <taxon>Gammaproteobacteria</taxon>
        <taxon>Chromatiales</taxon>
        <taxon>Ectothiorhodospiraceae</taxon>
        <taxon>Natronocella</taxon>
    </lineage>
</organism>
<protein>
    <recommendedName>
        <fullName evidence="6">3-hydroxyisobutyrate dehydrogenase</fullName>
        <shortName evidence="6">HIBADH</shortName>
        <ecNumber evidence="6">1.1.1.31</ecNumber>
    </recommendedName>
</protein>
<feature type="active site" evidence="5">
    <location>
        <position position="171"/>
    </location>
</feature>
<keyword evidence="10" id="KW-1185">Reference proteome</keyword>
<dbReference type="PROSITE" id="PS00895">
    <property type="entry name" value="3_HYDROXYISOBUT_DH"/>
    <property type="match status" value="1"/>
</dbReference>
<dbReference type="InterPro" id="IPR036291">
    <property type="entry name" value="NAD(P)-bd_dom_sf"/>
</dbReference>
<keyword evidence="2 6" id="KW-0101">Branched-chain amino acid catabolism</keyword>
<evidence type="ECO:0000313" key="10">
    <source>
        <dbReference type="Proteomes" id="UP001205843"/>
    </source>
</evidence>
<gene>
    <name evidence="9" type="ORF">J2T57_001812</name>
</gene>
<dbReference type="GO" id="GO:0051287">
    <property type="term" value="F:NAD binding"/>
    <property type="evidence" value="ECO:0007669"/>
    <property type="project" value="InterPro"/>
</dbReference>
<dbReference type="SUPFAM" id="SSF51735">
    <property type="entry name" value="NAD(P)-binding Rossmann-fold domains"/>
    <property type="match status" value="1"/>
</dbReference>
<dbReference type="EC" id="1.1.1.31" evidence="6"/>
<evidence type="ECO:0000256" key="1">
    <source>
        <dbReference type="ARBA" id="ARBA00009080"/>
    </source>
</evidence>
<dbReference type="NCBIfam" id="TIGR01692">
    <property type="entry name" value="HIBADH"/>
    <property type="match status" value="1"/>
</dbReference>
<feature type="domain" description="6-phosphogluconate dehydrogenase NADP-binding" evidence="7">
    <location>
        <begin position="3"/>
        <end position="162"/>
    </location>
</feature>
<dbReference type="RefSeq" id="WP_253476888.1">
    <property type="nucleotide sequence ID" value="NZ_JALJXV010000004.1"/>
</dbReference>
<evidence type="ECO:0000313" key="9">
    <source>
        <dbReference type="EMBL" id="MCP1674674.1"/>
    </source>
</evidence>
<keyword evidence="4 6" id="KW-0520">NAD</keyword>
<proteinExistence type="inferred from homology"/>
<comment type="caution">
    <text evidence="9">The sequence shown here is derived from an EMBL/GenBank/DDBJ whole genome shotgun (WGS) entry which is preliminary data.</text>
</comment>
<dbReference type="PIRSF" id="PIRSF000103">
    <property type="entry name" value="HIBADH"/>
    <property type="match status" value="1"/>
</dbReference>
<dbReference type="InterPro" id="IPR011548">
    <property type="entry name" value="HIBADH"/>
</dbReference>
<dbReference type="EMBL" id="JALJXV010000004">
    <property type="protein sequence ID" value="MCP1674674.1"/>
    <property type="molecule type" value="Genomic_DNA"/>
</dbReference>
<dbReference type="Gene3D" id="3.40.50.720">
    <property type="entry name" value="NAD(P)-binding Rossmann-like Domain"/>
    <property type="match status" value="1"/>
</dbReference>
<comment type="catalytic activity">
    <reaction evidence="6">
        <text>3-hydroxy-2-methylpropanoate + NAD(+) = 2-methyl-3-oxopropanoate + NADH + H(+)</text>
        <dbReference type="Rhea" id="RHEA:17681"/>
        <dbReference type="ChEBI" id="CHEBI:11805"/>
        <dbReference type="ChEBI" id="CHEBI:15378"/>
        <dbReference type="ChEBI" id="CHEBI:57540"/>
        <dbReference type="ChEBI" id="CHEBI:57700"/>
        <dbReference type="ChEBI" id="CHEBI:57945"/>
        <dbReference type="EC" id="1.1.1.31"/>
    </reaction>
</comment>
<dbReference type="FunFam" id="1.10.1040.10:FF:000006">
    <property type="entry name" value="3-hydroxyisobutyrate dehydrogenase"/>
    <property type="match status" value="1"/>
</dbReference>
<evidence type="ECO:0000259" key="7">
    <source>
        <dbReference type="Pfam" id="PF03446"/>
    </source>
</evidence>
<dbReference type="GO" id="GO:0009083">
    <property type="term" value="P:branched-chain amino acid catabolic process"/>
    <property type="evidence" value="ECO:0007669"/>
    <property type="project" value="UniProtKB-KW"/>
</dbReference>
<evidence type="ECO:0000259" key="8">
    <source>
        <dbReference type="Pfam" id="PF14833"/>
    </source>
</evidence>
<comment type="similarity">
    <text evidence="1 6">Belongs to the HIBADH-related family.</text>
</comment>
<dbReference type="InterPro" id="IPR029154">
    <property type="entry name" value="HIBADH-like_NADP-bd"/>
</dbReference>
<dbReference type="Pfam" id="PF03446">
    <property type="entry name" value="NAD_binding_2"/>
    <property type="match status" value="1"/>
</dbReference>
<evidence type="ECO:0000256" key="4">
    <source>
        <dbReference type="ARBA" id="ARBA00023027"/>
    </source>
</evidence>
<feature type="domain" description="3-hydroxyisobutyrate dehydrogenase-like NAD-binding" evidence="8">
    <location>
        <begin position="165"/>
        <end position="292"/>
    </location>
</feature>
<dbReference type="GO" id="GO:0050661">
    <property type="term" value="F:NADP binding"/>
    <property type="evidence" value="ECO:0007669"/>
    <property type="project" value="InterPro"/>
</dbReference>
<dbReference type="InterPro" id="IPR015815">
    <property type="entry name" value="HIBADH-related"/>
</dbReference>
<accession>A0AAE3KBD3</accession>
<dbReference type="InterPro" id="IPR008927">
    <property type="entry name" value="6-PGluconate_DH-like_C_sf"/>
</dbReference>
<dbReference type="PANTHER" id="PTHR22981">
    <property type="entry name" value="3-HYDROXYISOBUTYRATE DEHYDROGENASE-RELATED"/>
    <property type="match status" value="1"/>
</dbReference>